<evidence type="ECO:0000256" key="6">
    <source>
        <dbReference type="PIRNR" id="PIRNR009310"/>
    </source>
</evidence>
<keyword evidence="3 6" id="KW-0536">Nodulation</keyword>
<accession>A0A2J0YUC3</accession>
<organism evidence="7 8">
    <name type="scientific">Rhizobium meliloti</name>
    <name type="common">Ensifer meliloti</name>
    <name type="synonym">Sinorhizobium meliloti</name>
    <dbReference type="NCBI Taxonomy" id="382"/>
    <lineage>
        <taxon>Bacteria</taxon>
        <taxon>Pseudomonadati</taxon>
        <taxon>Pseudomonadota</taxon>
        <taxon>Alphaproteobacteria</taxon>
        <taxon>Hyphomicrobiales</taxon>
        <taxon>Rhizobiaceae</taxon>
        <taxon>Sinorhizobium/Ensifer group</taxon>
        <taxon>Sinorhizobium</taxon>
    </lineage>
</organism>
<dbReference type="SUPFAM" id="SSF53335">
    <property type="entry name" value="S-adenosyl-L-methionine-dependent methyltransferases"/>
    <property type="match status" value="1"/>
</dbReference>
<keyword evidence="4 6" id="KW-0489">Methyltransferase</keyword>
<dbReference type="PIRSF" id="PIRSF009310">
    <property type="entry name" value="NodS"/>
    <property type="match status" value="1"/>
</dbReference>
<evidence type="ECO:0000256" key="4">
    <source>
        <dbReference type="ARBA" id="ARBA00022603"/>
    </source>
</evidence>
<dbReference type="AlphaFoldDB" id="A0A2J0YUC3"/>
<evidence type="ECO:0000256" key="1">
    <source>
        <dbReference type="ARBA" id="ARBA00002707"/>
    </source>
</evidence>
<dbReference type="GO" id="GO:0008757">
    <property type="term" value="F:S-adenosylmethionine-dependent methyltransferase activity"/>
    <property type="evidence" value="ECO:0007669"/>
    <property type="project" value="InterPro"/>
</dbReference>
<evidence type="ECO:0000313" key="7">
    <source>
        <dbReference type="EMBL" id="PJR10272.1"/>
    </source>
</evidence>
<gene>
    <name evidence="7" type="ORF">CEJ86_30080</name>
</gene>
<evidence type="ECO:0000256" key="2">
    <source>
        <dbReference type="ARBA" id="ARBA00014643"/>
    </source>
</evidence>
<reference evidence="7 8" key="1">
    <citation type="submission" date="2017-06" db="EMBL/GenBank/DDBJ databases">
        <title>Ensifer strains isolated from leguminous trees and herbs display diverse denitrification phenotypes with some acting as strong N2O sinks.</title>
        <authorList>
            <person name="Woliy K."/>
            <person name="Mania D."/>
            <person name="Bakken L.R."/>
            <person name="Frostegard A."/>
        </authorList>
    </citation>
    <scope>NUCLEOTIDE SEQUENCE [LARGE SCALE GENOMIC DNA]</scope>
    <source>
        <strain evidence="7 8">AC50a</strain>
    </source>
</reference>
<dbReference type="Pfam" id="PF05401">
    <property type="entry name" value="NodS"/>
    <property type="match status" value="1"/>
</dbReference>
<comment type="function">
    <text evidence="1 6">SAM-utilizing methyltransferase involved in nod factor synthesis.</text>
</comment>
<evidence type="ECO:0000313" key="8">
    <source>
        <dbReference type="Proteomes" id="UP000231987"/>
    </source>
</evidence>
<dbReference type="GO" id="GO:0009312">
    <property type="term" value="P:oligosaccharide biosynthetic process"/>
    <property type="evidence" value="ECO:0007669"/>
    <property type="project" value="InterPro"/>
</dbReference>
<dbReference type="GO" id="GO:0032259">
    <property type="term" value="P:methylation"/>
    <property type="evidence" value="ECO:0007669"/>
    <property type="project" value="UniProtKB-KW"/>
</dbReference>
<dbReference type="EC" id="2.1.1.-" evidence="6"/>
<sequence>MLQLTARLRAGKSNISCGISHKRCRKLNQKKHYQLLHDELAEDDPWRLDSNPFEQERHRQMLRLALAQQSITNALEVGCAAGAFTEKLAPHCEQLTVIDVVPQALARTRRRLKDPPNISWISCDILQFSARKCFDLIVVAEVLYYLESVAEMRTAVRNLAQVLAPSGHIIFGSAGDASCQRWGHVAGAETVITILDQELVQIDRVRCVGQTTNEDCLLTRYRHPVSQ</sequence>
<dbReference type="PANTHER" id="PTHR43464:SF49">
    <property type="entry name" value="TELLURITE METHYLTRANSFERASE"/>
    <property type="match status" value="1"/>
</dbReference>
<evidence type="ECO:0000256" key="3">
    <source>
        <dbReference type="ARBA" id="ARBA00022458"/>
    </source>
</evidence>
<dbReference type="NCBIfam" id="NF041650">
    <property type="entry name" value="nod_mtase_NodS"/>
    <property type="match status" value="1"/>
</dbReference>
<dbReference type="Gene3D" id="3.40.50.150">
    <property type="entry name" value="Vaccinia Virus protein VP39"/>
    <property type="match status" value="1"/>
</dbReference>
<comment type="similarity">
    <text evidence="6">Belongs to the nodS family.</text>
</comment>
<comment type="caution">
    <text evidence="7">The sequence shown here is derived from an EMBL/GenBank/DDBJ whole genome shotgun (WGS) entry which is preliminary data.</text>
</comment>
<dbReference type="InterPro" id="IPR008715">
    <property type="entry name" value="SAM-MeTfrase_NodS-like"/>
</dbReference>
<evidence type="ECO:0000256" key="5">
    <source>
        <dbReference type="ARBA" id="ARBA00022679"/>
    </source>
</evidence>
<dbReference type="InterPro" id="IPR020944">
    <property type="entry name" value="NodS"/>
</dbReference>
<dbReference type="CDD" id="cd02440">
    <property type="entry name" value="AdoMet_MTases"/>
    <property type="match status" value="1"/>
</dbReference>
<keyword evidence="5 6" id="KW-0808">Transferase</keyword>
<dbReference type="Proteomes" id="UP000231987">
    <property type="component" value="Unassembled WGS sequence"/>
</dbReference>
<dbReference type="EMBL" id="NJGD01000025">
    <property type="protein sequence ID" value="PJR10272.1"/>
    <property type="molecule type" value="Genomic_DNA"/>
</dbReference>
<dbReference type="InterPro" id="IPR029063">
    <property type="entry name" value="SAM-dependent_MTases_sf"/>
</dbReference>
<protein>
    <recommendedName>
        <fullName evidence="2 6">Nodulation protein S</fullName>
        <ecNumber evidence="6">2.1.1.-</ecNumber>
    </recommendedName>
</protein>
<dbReference type="PANTHER" id="PTHR43464">
    <property type="entry name" value="METHYLTRANSFERASE"/>
    <property type="match status" value="1"/>
</dbReference>
<proteinExistence type="inferred from homology"/>
<name>A0A2J0YUC3_RHIML</name>